<dbReference type="VEuPathDB" id="AmoebaDB:EHI_074710"/>
<name>A0A5K1U8Q4_ENTHI</name>
<dbReference type="VEuPathDB" id="AmoebaDB:EHI7A_100650"/>
<dbReference type="VEuPathDB" id="AmoebaDB:KM1_176620"/>
<dbReference type="Proteomes" id="UP000078387">
    <property type="component" value="Unassembled WGS sequence"/>
</dbReference>
<gene>
    <name evidence="1" type="ORF">CL6EHI_074710</name>
</gene>
<dbReference type="EMBL" id="BDEQ01000001">
    <property type="protein sequence ID" value="GAT98285.1"/>
    <property type="molecule type" value="Genomic_DNA"/>
</dbReference>
<evidence type="ECO:0000313" key="1">
    <source>
        <dbReference type="EMBL" id="GAT98285.1"/>
    </source>
</evidence>
<organism evidence="1 2">
    <name type="scientific">Entamoeba histolytica</name>
    <dbReference type="NCBI Taxonomy" id="5759"/>
    <lineage>
        <taxon>Eukaryota</taxon>
        <taxon>Amoebozoa</taxon>
        <taxon>Evosea</taxon>
        <taxon>Archamoebae</taxon>
        <taxon>Mastigamoebida</taxon>
        <taxon>Entamoebidae</taxon>
        <taxon>Entamoeba</taxon>
    </lineage>
</organism>
<proteinExistence type="predicted"/>
<dbReference type="VEuPathDB" id="AmoebaDB:EHI5A_140310"/>
<comment type="caution">
    <text evidence="1">The sequence shown here is derived from an EMBL/GenBank/DDBJ whole genome shotgun (WGS) entry which is preliminary data.</text>
</comment>
<protein>
    <submittedName>
        <fullName evidence="1">Uncharacterized protein</fullName>
    </submittedName>
</protein>
<sequence>MLQDSLSDRDTYVSCLFESTKENSIIHPNAYFNILKQGEAEIEEGKKTYKRWIGLKNKIMMLFKEKR</sequence>
<reference evidence="1 2" key="1">
    <citation type="submission" date="2016-05" db="EMBL/GenBank/DDBJ databases">
        <title>First whole genome sequencing of Entamoeba histolytica HM1:IMSS-clone-6.</title>
        <authorList>
            <person name="Mukherjee Avik.K."/>
            <person name="Izumyama S."/>
            <person name="Nakada-Tsukui K."/>
            <person name="Nozaki T."/>
        </authorList>
    </citation>
    <scope>NUCLEOTIDE SEQUENCE [LARGE SCALE GENOMIC DNA]</scope>
    <source>
        <strain evidence="1 2">HM1:IMSS clone 6</strain>
    </source>
</reference>
<accession>A0A5K1U8Q4</accession>
<dbReference type="AlphaFoldDB" id="A0A5K1U8Q4"/>
<evidence type="ECO:0000313" key="2">
    <source>
        <dbReference type="Proteomes" id="UP000078387"/>
    </source>
</evidence>